<evidence type="ECO:0000256" key="3">
    <source>
        <dbReference type="ARBA" id="ARBA00022840"/>
    </source>
</evidence>
<keyword evidence="4" id="KW-0648">Protein biosynthesis</keyword>
<reference evidence="6" key="1">
    <citation type="submission" date="2018-05" db="EMBL/GenBank/DDBJ databases">
        <authorList>
            <person name="Lanie J.A."/>
            <person name="Ng W.-L."/>
            <person name="Kazmierczak K.M."/>
            <person name="Andrzejewski T.M."/>
            <person name="Davidsen T.M."/>
            <person name="Wayne K.J."/>
            <person name="Tettelin H."/>
            <person name="Glass J.I."/>
            <person name="Rusch D."/>
            <person name="Podicherti R."/>
            <person name="Tsui H.-C.T."/>
            <person name="Winkler M.E."/>
        </authorList>
    </citation>
    <scope>NUCLEOTIDE SEQUENCE</scope>
</reference>
<dbReference type="InterPro" id="IPR014746">
    <property type="entry name" value="Gln_synth/guanido_kin_cat_dom"/>
</dbReference>
<dbReference type="AlphaFoldDB" id="A0A382NKJ6"/>
<evidence type="ECO:0000259" key="5">
    <source>
        <dbReference type="Pfam" id="PF02934"/>
    </source>
</evidence>
<accession>A0A382NKJ6</accession>
<dbReference type="GO" id="GO:0050567">
    <property type="term" value="F:glutaminyl-tRNA synthase (glutamine-hydrolyzing) activity"/>
    <property type="evidence" value="ECO:0007669"/>
    <property type="project" value="TreeGrafter"/>
</dbReference>
<dbReference type="GO" id="GO:0070681">
    <property type="term" value="P:glutaminyl-tRNAGln biosynthesis via transamidation"/>
    <property type="evidence" value="ECO:0007669"/>
    <property type="project" value="TreeGrafter"/>
</dbReference>
<dbReference type="GO" id="GO:0005524">
    <property type="term" value="F:ATP binding"/>
    <property type="evidence" value="ECO:0007669"/>
    <property type="project" value="UniProtKB-KW"/>
</dbReference>
<dbReference type="InterPro" id="IPR006075">
    <property type="entry name" value="Asn/Gln-tRNA_Trfase_suB/E_cat"/>
</dbReference>
<dbReference type="InterPro" id="IPR017959">
    <property type="entry name" value="Asn/Gln-tRNA_amidoTrfase_suB/E"/>
</dbReference>
<evidence type="ECO:0000256" key="1">
    <source>
        <dbReference type="ARBA" id="ARBA00022598"/>
    </source>
</evidence>
<evidence type="ECO:0000256" key="2">
    <source>
        <dbReference type="ARBA" id="ARBA00022741"/>
    </source>
</evidence>
<dbReference type="SUPFAM" id="SSF55931">
    <property type="entry name" value="Glutamine synthetase/guanido kinase"/>
    <property type="match status" value="1"/>
</dbReference>
<protein>
    <recommendedName>
        <fullName evidence="5">Aspartyl/Glutamyl-tRNA(Gln) amidotransferase subunit B/E catalytic domain-containing protein</fullName>
    </recommendedName>
</protein>
<dbReference type="PANTHER" id="PTHR11659">
    <property type="entry name" value="GLUTAMYL-TRNA GLN AMIDOTRANSFERASE SUBUNIT B MITOCHONDRIAL AND PROKARYOTIC PET112-RELATED"/>
    <property type="match status" value="1"/>
</dbReference>
<feature type="non-terminal residue" evidence="6">
    <location>
        <position position="58"/>
    </location>
</feature>
<dbReference type="EMBL" id="UINC01101148">
    <property type="protein sequence ID" value="SVC61729.1"/>
    <property type="molecule type" value="Genomic_DNA"/>
</dbReference>
<proteinExistence type="predicted"/>
<name>A0A382NKJ6_9ZZZZ</name>
<keyword evidence="1" id="KW-0436">Ligase</keyword>
<evidence type="ECO:0000256" key="4">
    <source>
        <dbReference type="ARBA" id="ARBA00022917"/>
    </source>
</evidence>
<organism evidence="6">
    <name type="scientific">marine metagenome</name>
    <dbReference type="NCBI Taxonomy" id="408172"/>
    <lineage>
        <taxon>unclassified sequences</taxon>
        <taxon>metagenomes</taxon>
        <taxon>ecological metagenomes</taxon>
    </lineage>
</organism>
<feature type="domain" description="Aspartyl/Glutamyl-tRNA(Gln) amidotransferase subunit B/E catalytic" evidence="5">
    <location>
        <begin position="1"/>
        <end position="58"/>
    </location>
</feature>
<dbReference type="GO" id="GO:0006412">
    <property type="term" value="P:translation"/>
    <property type="evidence" value="ECO:0007669"/>
    <property type="project" value="UniProtKB-KW"/>
</dbReference>
<evidence type="ECO:0000313" key="6">
    <source>
        <dbReference type="EMBL" id="SVC61729.1"/>
    </source>
</evidence>
<keyword evidence="3" id="KW-0067">ATP-binding</keyword>
<sequence>MPVVNEAVYAKAIRFGLGVSADISRVSAFDRKNYFYPDLPKGYQITQMDLPIVSGGHI</sequence>
<dbReference type="Pfam" id="PF02934">
    <property type="entry name" value="GatB_N"/>
    <property type="match status" value="1"/>
</dbReference>
<keyword evidence="2" id="KW-0547">Nucleotide-binding</keyword>
<gene>
    <name evidence="6" type="ORF">METZ01_LOCUS314583</name>
</gene>
<dbReference type="PANTHER" id="PTHR11659:SF0">
    <property type="entry name" value="GLUTAMYL-TRNA(GLN) AMIDOTRANSFERASE SUBUNIT B, MITOCHONDRIAL"/>
    <property type="match status" value="1"/>
</dbReference>